<dbReference type="Proteomes" id="UP000767446">
    <property type="component" value="Unassembled WGS sequence"/>
</dbReference>
<dbReference type="Pfam" id="PF00515">
    <property type="entry name" value="TPR_1"/>
    <property type="match status" value="1"/>
</dbReference>
<dbReference type="Gene3D" id="1.25.40.10">
    <property type="entry name" value="Tetratricopeptide repeat domain"/>
    <property type="match status" value="3"/>
</dbReference>
<dbReference type="Pfam" id="PF13424">
    <property type="entry name" value="TPR_12"/>
    <property type="match status" value="1"/>
</dbReference>
<sequence length="285" mass="32059">MFFLAFGSAKAATSPNTQDFLKLGVLETRNGNYAAAWLNFTQAIEEEQNLGAAYSNRCLVNIYLENYWAAKADCTLALTFGANSAYFHRGLAHYRLGEYEAALENYHEFMEDKPYDERGYYNRGLVYLSLGKNEEAIADFNQALLHISPADSSQLATIYNDRGLAYLSLGNLQGATTDFNRAINLDTSNSRAYYNRACVCHQLANYVEAIDYFTEALLRNPNHPEALINRGLAFYHQGNMQAALTDLRQGAQCFCEQNRLTAYQQTLKLIEDIQHSLSLAESVIV</sequence>
<dbReference type="Pfam" id="PF13174">
    <property type="entry name" value="TPR_6"/>
    <property type="match status" value="1"/>
</dbReference>
<accession>A0A941GUI3</accession>
<dbReference type="PANTHER" id="PTHR44858:SF1">
    <property type="entry name" value="UDP-N-ACETYLGLUCOSAMINE--PEPTIDE N-ACETYLGLUCOSAMINYLTRANSFERASE SPINDLY-RELATED"/>
    <property type="match status" value="1"/>
</dbReference>
<gene>
    <name evidence="4" type="ORF">DSM107014_06060</name>
</gene>
<feature type="repeat" description="TPR" evidence="3">
    <location>
        <begin position="117"/>
        <end position="150"/>
    </location>
</feature>
<comment type="caution">
    <text evidence="4">The sequence shown here is derived from an EMBL/GenBank/DDBJ whole genome shotgun (WGS) entry which is preliminary data.</text>
</comment>
<evidence type="ECO:0000256" key="3">
    <source>
        <dbReference type="PROSITE-ProRule" id="PRU00339"/>
    </source>
</evidence>
<protein>
    <submittedName>
        <fullName evidence="4">Tetratricopeptide repeat protein</fullName>
    </submittedName>
</protein>
<dbReference type="AlphaFoldDB" id="A0A941GUI3"/>
<feature type="repeat" description="TPR" evidence="3">
    <location>
        <begin position="156"/>
        <end position="189"/>
    </location>
</feature>
<evidence type="ECO:0000256" key="2">
    <source>
        <dbReference type="ARBA" id="ARBA00022803"/>
    </source>
</evidence>
<organism evidence="4 5">
    <name type="scientific">Gomphosphaeria aponina SAG 52.96 = DSM 107014</name>
    <dbReference type="NCBI Taxonomy" id="1521640"/>
    <lineage>
        <taxon>Bacteria</taxon>
        <taxon>Bacillati</taxon>
        <taxon>Cyanobacteriota</taxon>
        <taxon>Cyanophyceae</taxon>
        <taxon>Oscillatoriophycideae</taxon>
        <taxon>Chroococcales</taxon>
        <taxon>Gomphosphaeriaceae</taxon>
        <taxon>Gomphosphaeria</taxon>
    </lineage>
</organism>
<evidence type="ECO:0000313" key="4">
    <source>
        <dbReference type="EMBL" id="MBR8827460.1"/>
    </source>
</evidence>
<dbReference type="InterPro" id="IPR050498">
    <property type="entry name" value="Ycf3"/>
</dbReference>
<dbReference type="SUPFAM" id="SSF48452">
    <property type="entry name" value="TPR-like"/>
    <property type="match status" value="2"/>
</dbReference>
<proteinExistence type="predicted"/>
<evidence type="ECO:0000313" key="5">
    <source>
        <dbReference type="Proteomes" id="UP000767446"/>
    </source>
</evidence>
<dbReference type="InterPro" id="IPR011990">
    <property type="entry name" value="TPR-like_helical_dom_sf"/>
</dbReference>
<dbReference type="InterPro" id="IPR019734">
    <property type="entry name" value="TPR_rpt"/>
</dbReference>
<keyword evidence="1" id="KW-0677">Repeat</keyword>
<dbReference type="PROSITE" id="PS50005">
    <property type="entry name" value="TPR"/>
    <property type="match status" value="4"/>
</dbReference>
<reference evidence="4" key="1">
    <citation type="submission" date="2021-02" db="EMBL/GenBank/DDBJ databases">
        <title>Metagenome analyses of Stigonema ocellatum DSM 106950, Chlorogloea purpurea SAG 13.99 and Gomphosphaeria aponina DSM 107014.</title>
        <authorList>
            <person name="Marter P."/>
            <person name="Huang S."/>
        </authorList>
    </citation>
    <scope>NUCLEOTIDE SEQUENCE</scope>
    <source>
        <strain evidence="4">JP213</strain>
    </source>
</reference>
<dbReference type="PANTHER" id="PTHR44858">
    <property type="entry name" value="TETRATRICOPEPTIDE REPEAT PROTEIN 6"/>
    <property type="match status" value="1"/>
</dbReference>
<name>A0A941GUI3_9CHRO</name>
<evidence type="ECO:0000256" key="1">
    <source>
        <dbReference type="ARBA" id="ARBA00022737"/>
    </source>
</evidence>
<feature type="repeat" description="TPR" evidence="3">
    <location>
        <begin position="190"/>
        <end position="223"/>
    </location>
</feature>
<dbReference type="SMART" id="SM00028">
    <property type="entry name" value="TPR"/>
    <property type="match status" value="6"/>
</dbReference>
<dbReference type="EMBL" id="JADQBC010000031">
    <property type="protein sequence ID" value="MBR8827460.1"/>
    <property type="molecule type" value="Genomic_DNA"/>
</dbReference>
<feature type="repeat" description="TPR" evidence="3">
    <location>
        <begin position="83"/>
        <end position="116"/>
    </location>
</feature>
<keyword evidence="2 3" id="KW-0802">TPR repeat</keyword>